<evidence type="ECO:0000313" key="10">
    <source>
        <dbReference type="EMBL" id="ACN98538.1"/>
    </source>
</evidence>
<dbReference type="GO" id="GO:0008817">
    <property type="term" value="F:corrinoid adenosyltransferase activity"/>
    <property type="evidence" value="ECO:0007669"/>
    <property type="project" value="UniProtKB-EC"/>
</dbReference>
<evidence type="ECO:0000256" key="7">
    <source>
        <dbReference type="ARBA" id="ARBA00033354"/>
    </source>
</evidence>
<comment type="catalytic activity">
    <reaction evidence="8">
        <text>2 cob(II)yrinate a,c diamide + reduced [electron-transfer flavoprotein] + 2 ATP = 2 adenosylcob(III)yrinate a,c-diamide + 2 triphosphate + oxidized [electron-transfer flavoprotein] + 3 H(+)</text>
        <dbReference type="Rhea" id="RHEA:11528"/>
        <dbReference type="Rhea" id="RHEA-COMP:10685"/>
        <dbReference type="Rhea" id="RHEA-COMP:10686"/>
        <dbReference type="ChEBI" id="CHEBI:15378"/>
        <dbReference type="ChEBI" id="CHEBI:18036"/>
        <dbReference type="ChEBI" id="CHEBI:30616"/>
        <dbReference type="ChEBI" id="CHEBI:57692"/>
        <dbReference type="ChEBI" id="CHEBI:58307"/>
        <dbReference type="ChEBI" id="CHEBI:58503"/>
        <dbReference type="ChEBI" id="CHEBI:58537"/>
        <dbReference type="EC" id="2.5.1.17"/>
    </reaction>
</comment>
<dbReference type="RefSeq" id="WP_012673862.1">
    <property type="nucleotide sequence ID" value="NC_012438.1"/>
</dbReference>
<organism evidence="10 11">
    <name type="scientific">Sulfurihydrogenibium azorense (strain DSM 15241 / OCM 825 / Az-Fu1)</name>
    <dbReference type="NCBI Taxonomy" id="204536"/>
    <lineage>
        <taxon>Bacteria</taxon>
        <taxon>Pseudomonadati</taxon>
        <taxon>Aquificota</taxon>
        <taxon>Aquificia</taxon>
        <taxon>Aquificales</taxon>
        <taxon>Hydrogenothermaceae</taxon>
        <taxon>Sulfurihydrogenibium</taxon>
    </lineage>
</organism>
<gene>
    <name evidence="10" type="ordered locus">SULAZ_0113</name>
</gene>
<comment type="catalytic activity">
    <reaction evidence="9">
        <text>2 cob(II)alamin + reduced [electron-transfer flavoprotein] + 2 ATP = 2 adenosylcob(III)alamin + 2 triphosphate + oxidized [electron-transfer flavoprotein] + 3 H(+)</text>
        <dbReference type="Rhea" id="RHEA:28671"/>
        <dbReference type="Rhea" id="RHEA-COMP:10685"/>
        <dbReference type="Rhea" id="RHEA-COMP:10686"/>
        <dbReference type="ChEBI" id="CHEBI:15378"/>
        <dbReference type="ChEBI" id="CHEBI:16304"/>
        <dbReference type="ChEBI" id="CHEBI:18036"/>
        <dbReference type="ChEBI" id="CHEBI:18408"/>
        <dbReference type="ChEBI" id="CHEBI:30616"/>
        <dbReference type="ChEBI" id="CHEBI:57692"/>
        <dbReference type="ChEBI" id="CHEBI:58307"/>
        <dbReference type="EC" id="2.5.1.17"/>
    </reaction>
</comment>
<dbReference type="EC" id="2.5.1.17" evidence="3"/>
<comment type="pathway">
    <text evidence="1">Cofactor biosynthesis; adenosylcobalamin biosynthesis; adenosylcobalamin from cob(II)yrinate a,c-diamide: step 2/7.</text>
</comment>
<dbReference type="eggNOG" id="COG2109">
    <property type="taxonomic scope" value="Bacteria"/>
</dbReference>
<dbReference type="KEGG" id="saf:SULAZ_0113"/>
<dbReference type="EMBL" id="CP001229">
    <property type="protein sequence ID" value="ACN98538.1"/>
    <property type="molecule type" value="Genomic_DNA"/>
</dbReference>
<evidence type="ECO:0000256" key="5">
    <source>
        <dbReference type="ARBA" id="ARBA00031529"/>
    </source>
</evidence>
<evidence type="ECO:0000256" key="9">
    <source>
        <dbReference type="ARBA" id="ARBA00048692"/>
    </source>
</evidence>
<dbReference type="GO" id="GO:0005524">
    <property type="term" value="F:ATP binding"/>
    <property type="evidence" value="ECO:0007669"/>
    <property type="project" value="InterPro"/>
</dbReference>
<protein>
    <recommendedName>
        <fullName evidence="3">corrinoid adenosyltransferase</fullName>
        <ecNumber evidence="3">2.5.1.17</ecNumber>
    </recommendedName>
    <alternativeName>
        <fullName evidence="5">Cob(II)alamin adenosyltransferase</fullName>
    </alternativeName>
    <alternativeName>
        <fullName evidence="7">Cob(II)yrinic acid a,c-diamide adenosyltransferase</fullName>
    </alternativeName>
    <alternativeName>
        <fullName evidence="6">Cobinamide/cobalamin adenosyltransferase</fullName>
    </alternativeName>
</protein>
<evidence type="ECO:0000256" key="1">
    <source>
        <dbReference type="ARBA" id="ARBA00005121"/>
    </source>
</evidence>
<dbReference type="GO" id="GO:0009236">
    <property type="term" value="P:cobalamin biosynthetic process"/>
    <property type="evidence" value="ECO:0007669"/>
    <property type="project" value="InterPro"/>
</dbReference>
<dbReference type="InterPro" id="IPR027417">
    <property type="entry name" value="P-loop_NTPase"/>
</dbReference>
<evidence type="ECO:0000256" key="4">
    <source>
        <dbReference type="ARBA" id="ARBA00024929"/>
    </source>
</evidence>
<dbReference type="Pfam" id="PF02572">
    <property type="entry name" value="CobA_CobO_BtuR"/>
    <property type="match status" value="1"/>
</dbReference>
<proteinExistence type="inferred from homology"/>
<dbReference type="Gene3D" id="3.40.50.300">
    <property type="entry name" value="P-loop containing nucleotide triphosphate hydrolases"/>
    <property type="match status" value="1"/>
</dbReference>
<evidence type="ECO:0000256" key="3">
    <source>
        <dbReference type="ARBA" id="ARBA00012454"/>
    </source>
</evidence>
<evidence type="ECO:0000256" key="6">
    <source>
        <dbReference type="ARBA" id="ARBA00033334"/>
    </source>
</evidence>
<dbReference type="PIRSF" id="PIRSF015617">
    <property type="entry name" value="Adensltrnsf_CobA"/>
    <property type="match status" value="1"/>
</dbReference>
<dbReference type="OrthoDB" id="9810309at2"/>
<dbReference type="SUPFAM" id="SSF52540">
    <property type="entry name" value="P-loop containing nucleoside triphosphate hydrolases"/>
    <property type="match status" value="1"/>
</dbReference>
<comment type="similarity">
    <text evidence="2">Belongs to the Cob(I)alamin adenosyltransferase family.</text>
</comment>
<keyword evidence="10" id="KW-0808">Transferase</keyword>
<comment type="function">
    <text evidence="4">Required for both de novo synthesis of the corrin ring for the assimilation of exogenous corrinoids. Participates in the adenosylation of a variety of incomplete and complete corrinoids.</text>
</comment>
<reference evidence="10 11" key="1">
    <citation type="journal article" date="2009" name="J. Bacteriol.">
        <title>Complete and draft genome sequences of six members of the Aquificales.</title>
        <authorList>
            <person name="Reysenbach A.L."/>
            <person name="Hamamura N."/>
            <person name="Podar M."/>
            <person name="Griffiths E."/>
            <person name="Ferreira S."/>
            <person name="Hochstein R."/>
            <person name="Heidelberg J."/>
            <person name="Johnson J."/>
            <person name="Mead D."/>
            <person name="Pohorille A."/>
            <person name="Sarmiento M."/>
            <person name="Schweighofer K."/>
            <person name="Seshadri R."/>
            <person name="Voytek M.A."/>
        </authorList>
    </citation>
    <scope>NUCLEOTIDE SEQUENCE [LARGE SCALE GENOMIC DNA]</scope>
    <source>
        <strain evidence="11">Az-Fu1 / DSM 15241 / OCM 825</strain>
    </source>
</reference>
<dbReference type="STRING" id="204536.SULAZ_0113"/>
<accession>C1DXJ9</accession>
<dbReference type="AlphaFoldDB" id="C1DXJ9"/>
<name>C1DXJ9_SULAA</name>
<dbReference type="PANTHER" id="PTHR46638">
    <property type="entry name" value="CORRINOID ADENOSYLTRANSFERASE"/>
    <property type="match status" value="1"/>
</dbReference>
<sequence>MIYIFTGNGKGKTTAAIGTAIRALGNGEKVLFIQFMKDETITSETKILRKLENITLKSFGRKGFYLPKDMLEKNPDLVKYGVKPLEEIDKKLAYEGLEFVRENIENSDLIVLDEVCIAIYFRLLKVEDVIDLLKKFPHKDFIITGRNCPQELLDIADLITEMKEVKHPYQKGIKAKKGLDY</sequence>
<dbReference type="HOGENOM" id="CLU_088595_2_0_0"/>
<evidence type="ECO:0000256" key="8">
    <source>
        <dbReference type="ARBA" id="ARBA00048555"/>
    </source>
</evidence>
<dbReference type="InterPro" id="IPR003724">
    <property type="entry name" value="CblAdoTrfase_CobA"/>
</dbReference>
<dbReference type="PANTHER" id="PTHR46638:SF1">
    <property type="entry name" value="CORRINOID ADENOSYLTRANSFERASE"/>
    <property type="match status" value="1"/>
</dbReference>
<evidence type="ECO:0000313" key="11">
    <source>
        <dbReference type="Proteomes" id="UP000001369"/>
    </source>
</evidence>
<evidence type="ECO:0000256" key="2">
    <source>
        <dbReference type="ARBA" id="ARBA00007487"/>
    </source>
</evidence>
<keyword evidence="11" id="KW-1185">Reference proteome</keyword>
<dbReference type="Proteomes" id="UP000001369">
    <property type="component" value="Chromosome"/>
</dbReference>